<name>A0ABY6YZX0_9BACL</name>
<dbReference type="Pfam" id="PF02679">
    <property type="entry name" value="ComA"/>
    <property type="match status" value="1"/>
</dbReference>
<dbReference type="Proteomes" id="UP001164803">
    <property type="component" value="Chromosome"/>
</dbReference>
<keyword evidence="3" id="KW-1185">Reference proteome</keyword>
<dbReference type="SUPFAM" id="SSF102110">
    <property type="entry name" value="(2r)-phospho-3-sulfolactate synthase ComA"/>
    <property type="match status" value="1"/>
</dbReference>
<gene>
    <name evidence="2" type="ORF">NZD86_14595</name>
</gene>
<dbReference type="InterPro" id="IPR036112">
    <property type="entry name" value="ComA_synth_sf"/>
</dbReference>
<dbReference type="Gene3D" id="3.20.20.70">
    <property type="entry name" value="Aldolase class I"/>
    <property type="match status" value="1"/>
</dbReference>
<protein>
    <submittedName>
        <fullName evidence="2">Phosphosulfolactate synthase</fullName>
    </submittedName>
</protein>
<dbReference type="PANTHER" id="PTHR48413:SF1">
    <property type="entry name" value="PROTEIN HEAT-STRESS-ASSOCIATED 32"/>
    <property type="match status" value="1"/>
</dbReference>
<evidence type="ECO:0000256" key="1">
    <source>
        <dbReference type="ARBA" id="ARBA00010424"/>
    </source>
</evidence>
<dbReference type="RefSeq" id="WP_268042799.1">
    <property type="nucleotide sequence ID" value="NZ_CP104064.1"/>
</dbReference>
<dbReference type="PANTHER" id="PTHR48413">
    <property type="match status" value="1"/>
</dbReference>
<organism evidence="2 3">
    <name type="scientific">Alicyclobacillus dauci</name>
    <dbReference type="NCBI Taxonomy" id="1475485"/>
    <lineage>
        <taxon>Bacteria</taxon>
        <taxon>Bacillati</taxon>
        <taxon>Bacillota</taxon>
        <taxon>Bacilli</taxon>
        <taxon>Bacillales</taxon>
        <taxon>Alicyclobacillaceae</taxon>
        <taxon>Alicyclobacillus</taxon>
    </lineage>
</organism>
<comment type="similarity">
    <text evidence="1">Belongs to the phosphosulfolactate synthase family.</text>
</comment>
<dbReference type="InterPro" id="IPR003830">
    <property type="entry name" value="ComA_synth"/>
</dbReference>
<proteinExistence type="inferred from homology"/>
<dbReference type="InterPro" id="IPR013785">
    <property type="entry name" value="Aldolase_TIM"/>
</dbReference>
<reference evidence="2" key="1">
    <citation type="submission" date="2022-08" db="EMBL/GenBank/DDBJ databases">
        <title>Alicyclobacillus dauci DSM2870, complete genome.</title>
        <authorList>
            <person name="Wang Q."/>
            <person name="Cai R."/>
            <person name="Wang Z."/>
        </authorList>
    </citation>
    <scope>NUCLEOTIDE SEQUENCE</scope>
    <source>
        <strain evidence="2">DSM 28700</strain>
    </source>
</reference>
<dbReference type="EMBL" id="CP104064">
    <property type="protein sequence ID" value="WAH35516.1"/>
    <property type="molecule type" value="Genomic_DNA"/>
</dbReference>
<sequence>MNTVILSDSGAFSQIIQYPLGKRSSKPRAAGVTMVIDKGLGYEALNDHLEIASSYMDILKLGFGTSCLYPRHILRQKLSLARVYSVHTCPGGTLTEIAITQNVFHKYVERCAKLGFTAMEISDGTIELDADTRLRAIELAKAHMGLVITEVGKKLERTTDMEKFVKQLVADLEAGADYVIVEGRESGENIGIYGSHGEIDEVLFEDFTAMLPPQALSKVMWEAPKKSQQVELIKRFGQSVNLGNIPPSDVIALECLRLGLRSDSLTFTFDNSFKEAKF</sequence>
<evidence type="ECO:0000313" key="2">
    <source>
        <dbReference type="EMBL" id="WAH35516.1"/>
    </source>
</evidence>
<accession>A0ABY6YZX0</accession>
<evidence type="ECO:0000313" key="3">
    <source>
        <dbReference type="Proteomes" id="UP001164803"/>
    </source>
</evidence>